<dbReference type="Gene3D" id="2.115.10.20">
    <property type="entry name" value="Glycosyl hydrolase domain, family 43"/>
    <property type="match status" value="1"/>
</dbReference>
<dbReference type="InterPro" id="IPR023296">
    <property type="entry name" value="Glyco_hydro_beta-prop_sf"/>
</dbReference>
<evidence type="ECO:0008006" key="7">
    <source>
        <dbReference type="Google" id="ProtNLM"/>
    </source>
</evidence>
<keyword evidence="1" id="KW-0328">Glycosyltransferase</keyword>
<accession>A0ABS7B499</accession>
<dbReference type="SUPFAM" id="SSF75005">
    <property type="entry name" value="Arabinanase/levansucrase/invertase"/>
    <property type="match status" value="1"/>
</dbReference>
<comment type="similarity">
    <text evidence="3">Belongs to the glycosyl hydrolase 130 family.</text>
</comment>
<comment type="caution">
    <text evidence="5">The sequence shown here is derived from an EMBL/GenBank/DDBJ whole genome shotgun (WGS) entry which is preliminary data.</text>
</comment>
<dbReference type="RefSeq" id="WP_220144687.1">
    <property type="nucleotide sequence ID" value="NZ_JAHXZI010000007.1"/>
</dbReference>
<evidence type="ECO:0000313" key="5">
    <source>
        <dbReference type="EMBL" id="MBW6435249.1"/>
    </source>
</evidence>
<dbReference type="PANTHER" id="PTHR34106">
    <property type="entry name" value="GLYCOSIDASE"/>
    <property type="match status" value="1"/>
</dbReference>
<reference evidence="5 6" key="1">
    <citation type="journal article" date="2013" name="Antonie Van Leeuwenhoek">
        <title>Actinoplanes hulinensis sp. nov., a novel actinomycete isolated from soybean root (Glycine max (L.) Merr).</title>
        <authorList>
            <person name="Shen Y."/>
            <person name="Liu C."/>
            <person name="Wang X."/>
            <person name="Zhao J."/>
            <person name="Jia F."/>
            <person name="Zhang Y."/>
            <person name="Wang L."/>
            <person name="Yang D."/>
            <person name="Xiang W."/>
        </authorList>
    </citation>
    <scope>NUCLEOTIDE SEQUENCE [LARGE SCALE GENOMIC DNA]</scope>
    <source>
        <strain evidence="5 6">NEAU-M9</strain>
    </source>
</reference>
<evidence type="ECO:0000256" key="4">
    <source>
        <dbReference type="SAM" id="MobiDB-lite"/>
    </source>
</evidence>
<name>A0ABS7B499_9ACTN</name>
<keyword evidence="2" id="KW-0808">Transferase</keyword>
<evidence type="ECO:0000256" key="1">
    <source>
        <dbReference type="ARBA" id="ARBA00022676"/>
    </source>
</evidence>
<evidence type="ECO:0000256" key="2">
    <source>
        <dbReference type="ARBA" id="ARBA00022679"/>
    </source>
</evidence>
<protein>
    <recommendedName>
        <fullName evidence="7">Glycosidase</fullName>
    </recommendedName>
</protein>
<dbReference type="InterPro" id="IPR007184">
    <property type="entry name" value="Mannoside_phosphorylase"/>
</dbReference>
<dbReference type="EMBL" id="JAHXZI010000007">
    <property type="protein sequence ID" value="MBW6435249.1"/>
    <property type="molecule type" value="Genomic_DNA"/>
</dbReference>
<dbReference type="Proteomes" id="UP001519863">
    <property type="component" value="Unassembled WGS sequence"/>
</dbReference>
<proteinExistence type="inferred from homology"/>
<dbReference type="Pfam" id="PF04041">
    <property type="entry name" value="Glyco_hydro_130"/>
    <property type="match status" value="1"/>
</dbReference>
<evidence type="ECO:0000313" key="6">
    <source>
        <dbReference type="Proteomes" id="UP001519863"/>
    </source>
</evidence>
<sequence>MPSLRVAGDVGGLVRMVHRPAHFDPVCEPRPGCQADGLNAVIPVESGAAVAGLRRDLQAIRTRARSHLLDGQRAMWVKPHVFGVEGVRSGVGTFVSGRSSGAARLPCQARLGTAPGLSTRSRTRSELSRISPGEQGGRRSVAVMERKVELGYGRVGVVSLNEPMLRYPDNPVLTAQHVNEVWTEPHRQVVTVHNAGVAVAGDETVMVFRSHLRCGVSVIGVARSADGITDWRVAPAPLLEPATPADTFASGVEESAMVRIESGGVEDPRINVVDGEYVITYSGYDAQVRNQVRVCLAVTDDFTRVVRHGPVLQQDMRNVVIFGERIGGRYFALFRPNDVLPGDTGGAYTQIRIGTAVDYRAGQWAIDDEPIMRTGWGPSAFSDKIGPGAPPVRTRAGWLNLFHGVRTTMDGNPYVLGVALHDLDDPRRVQMSSIPVLFPTRADCRVGESDYVHVPNVVFSCAMVPRTDGTLLVYYAGNDTVMNVAVTHEDVLVELCRRYGQNPLTGQLLHPA</sequence>
<evidence type="ECO:0000256" key="3">
    <source>
        <dbReference type="ARBA" id="ARBA00024356"/>
    </source>
</evidence>
<feature type="region of interest" description="Disordered" evidence="4">
    <location>
        <begin position="112"/>
        <end position="138"/>
    </location>
</feature>
<gene>
    <name evidence="5" type="ORF">KZ829_16040</name>
</gene>
<dbReference type="PANTHER" id="PTHR34106:SF5">
    <property type="entry name" value="GLYCOSIDASE"/>
    <property type="match status" value="1"/>
</dbReference>
<keyword evidence="6" id="KW-1185">Reference proteome</keyword>
<organism evidence="5 6">
    <name type="scientific">Actinoplanes hulinensis</name>
    <dbReference type="NCBI Taxonomy" id="1144547"/>
    <lineage>
        <taxon>Bacteria</taxon>
        <taxon>Bacillati</taxon>
        <taxon>Actinomycetota</taxon>
        <taxon>Actinomycetes</taxon>
        <taxon>Micromonosporales</taxon>
        <taxon>Micromonosporaceae</taxon>
        <taxon>Actinoplanes</taxon>
    </lineage>
</organism>